<dbReference type="Pfam" id="PF01520">
    <property type="entry name" value="Amidase_3"/>
    <property type="match status" value="1"/>
</dbReference>
<feature type="domain" description="SH3b" evidence="6">
    <location>
        <begin position="169"/>
        <end position="233"/>
    </location>
</feature>
<evidence type="ECO:0000259" key="6">
    <source>
        <dbReference type="PROSITE" id="PS51781"/>
    </source>
</evidence>
<keyword evidence="3" id="KW-0961">Cell wall biogenesis/degradation</keyword>
<dbReference type="PANTHER" id="PTHR30404">
    <property type="entry name" value="N-ACETYLMURAMOYL-L-ALANINE AMIDASE"/>
    <property type="match status" value="1"/>
</dbReference>
<dbReference type="GO" id="GO:0009253">
    <property type="term" value="P:peptidoglycan catabolic process"/>
    <property type="evidence" value="ECO:0007669"/>
    <property type="project" value="InterPro"/>
</dbReference>
<dbReference type="Gene3D" id="2.30.30.40">
    <property type="entry name" value="SH3 Domains"/>
    <property type="match status" value="3"/>
</dbReference>
<dbReference type="SUPFAM" id="SSF53187">
    <property type="entry name" value="Zn-dependent exopeptidases"/>
    <property type="match status" value="1"/>
</dbReference>
<evidence type="ECO:0008006" key="9">
    <source>
        <dbReference type="Google" id="ProtNLM"/>
    </source>
</evidence>
<reference evidence="7 8" key="1">
    <citation type="submission" date="2012-12" db="EMBL/GenBank/DDBJ databases">
        <title>Novel taxa of Listeriaceae from agricultural environments in the United States.</title>
        <authorList>
            <person name="den Bakker H.C."/>
            <person name="Allred A."/>
            <person name="Warchocki S."/>
            <person name="Wright E.M."/>
            <person name="Burrell A."/>
            <person name="Nightingale K.K."/>
            <person name="Kephart D."/>
            <person name="Wiedmann M."/>
        </authorList>
    </citation>
    <scope>NUCLEOTIDE SEQUENCE [LARGE SCALE GENOMIC DNA]</scope>
    <source>
        <strain evidence="7 8">FSL F6-1183</strain>
    </source>
</reference>
<dbReference type="PIRSF" id="PIRSF037846">
    <property type="entry name" value="Autolysin_YrvJ_prd"/>
    <property type="match status" value="1"/>
</dbReference>
<gene>
    <name evidence="7" type="ORF">LMUR_02052</name>
</gene>
<feature type="domain" description="SH3" evidence="5">
    <location>
        <begin position="96"/>
        <end position="162"/>
    </location>
</feature>
<dbReference type="SMART" id="SM00287">
    <property type="entry name" value="SH3b"/>
    <property type="match status" value="3"/>
</dbReference>
<evidence type="ECO:0000256" key="3">
    <source>
        <dbReference type="ARBA" id="ARBA00023316"/>
    </source>
</evidence>
<dbReference type="Proteomes" id="UP000019251">
    <property type="component" value="Unassembled WGS sequence"/>
</dbReference>
<feature type="chain" id="PRO_5032834732" description="N-acetylmuramoyl-L-alanine amidase" evidence="4">
    <location>
        <begin position="30"/>
        <end position="426"/>
    </location>
</feature>
<dbReference type="AlphaFoldDB" id="A0A829RB70"/>
<dbReference type="InterPro" id="IPR036028">
    <property type="entry name" value="SH3-like_dom_sf"/>
</dbReference>
<dbReference type="PANTHER" id="PTHR30404:SF7">
    <property type="entry name" value="CELL WALL AMIDASE LYTH-RELATED"/>
    <property type="match status" value="1"/>
</dbReference>
<keyword evidence="4" id="KW-0732">Signal</keyword>
<comment type="caution">
    <text evidence="7">The sequence shown here is derived from an EMBL/GenBank/DDBJ whole genome shotgun (WGS) entry which is preliminary data.</text>
</comment>
<evidence type="ECO:0000313" key="8">
    <source>
        <dbReference type="Proteomes" id="UP000019251"/>
    </source>
</evidence>
<dbReference type="InterPro" id="IPR050695">
    <property type="entry name" value="N-acetylmuramoyl_amidase_3"/>
</dbReference>
<dbReference type="InterPro" id="IPR017293">
    <property type="entry name" value="N-acetylmuramoyl-L-ala_amidase"/>
</dbReference>
<dbReference type="GO" id="GO:0071555">
    <property type="term" value="P:cell wall organization"/>
    <property type="evidence" value="ECO:0007669"/>
    <property type="project" value="UniProtKB-KW"/>
</dbReference>
<dbReference type="EMBL" id="AODG01000004">
    <property type="protein sequence ID" value="EUJ29851.1"/>
    <property type="molecule type" value="Genomic_DNA"/>
</dbReference>
<dbReference type="PROSITE" id="PS51781">
    <property type="entry name" value="SH3B"/>
    <property type="match status" value="3"/>
</dbReference>
<dbReference type="InterPro" id="IPR001452">
    <property type="entry name" value="SH3_domain"/>
</dbReference>
<organism evidence="7 8">
    <name type="scientific">Listeria grayi FSL F6-1183</name>
    <dbReference type="NCBI Taxonomy" id="1265827"/>
    <lineage>
        <taxon>Bacteria</taxon>
        <taxon>Bacillati</taxon>
        <taxon>Bacillota</taxon>
        <taxon>Bacilli</taxon>
        <taxon>Bacillales</taxon>
        <taxon>Listeriaceae</taxon>
        <taxon>Listeria</taxon>
    </lineage>
</organism>
<dbReference type="RefSeq" id="WP_036103927.1">
    <property type="nucleotide sequence ID" value="NZ_AODG01000004.1"/>
</dbReference>
<dbReference type="CDD" id="cd02696">
    <property type="entry name" value="MurNAc-LAA"/>
    <property type="match status" value="1"/>
</dbReference>
<feature type="domain" description="SH3b" evidence="6">
    <location>
        <begin position="29"/>
        <end position="92"/>
    </location>
</feature>
<protein>
    <recommendedName>
        <fullName evidence="9">N-acetylmuramoyl-L-alanine amidase</fullName>
    </recommendedName>
</protein>
<name>A0A829RB70_LISGR</name>
<feature type="domain" description="SH3b" evidence="6">
    <location>
        <begin position="98"/>
        <end position="161"/>
    </location>
</feature>
<dbReference type="InterPro" id="IPR003646">
    <property type="entry name" value="SH3-like_bac-type"/>
</dbReference>
<dbReference type="PROSITE" id="PS50002">
    <property type="entry name" value="SH3"/>
    <property type="match status" value="1"/>
</dbReference>
<evidence type="ECO:0000256" key="2">
    <source>
        <dbReference type="ARBA" id="ARBA00022801"/>
    </source>
</evidence>
<evidence type="ECO:0000259" key="5">
    <source>
        <dbReference type="PROSITE" id="PS50002"/>
    </source>
</evidence>
<keyword evidence="1" id="KW-0728">SH3 domain</keyword>
<dbReference type="Gene3D" id="3.40.630.40">
    <property type="entry name" value="Zn-dependent exopeptidases"/>
    <property type="match status" value="1"/>
</dbReference>
<dbReference type="SUPFAM" id="SSF50044">
    <property type="entry name" value="SH3-domain"/>
    <property type="match status" value="1"/>
</dbReference>
<dbReference type="Pfam" id="PF08239">
    <property type="entry name" value="SH3_3"/>
    <property type="match status" value="3"/>
</dbReference>
<proteinExistence type="predicted"/>
<dbReference type="GO" id="GO:0008745">
    <property type="term" value="F:N-acetylmuramoyl-L-alanine amidase activity"/>
    <property type="evidence" value="ECO:0007669"/>
    <property type="project" value="InterPro"/>
</dbReference>
<evidence type="ECO:0000256" key="1">
    <source>
        <dbReference type="ARBA" id="ARBA00022443"/>
    </source>
</evidence>
<evidence type="ECO:0000256" key="4">
    <source>
        <dbReference type="SAM" id="SignalP"/>
    </source>
</evidence>
<sequence>MRNKFLFITIVSFLLIVAGIMTTIAMAHANTVEVQTEVLNVRNGPGLAYDVTSQVRKHDLLQVIGEENKWYKVRLSNGESGYVASWLVKNKDVSAASNSLATVTSDGGLNIRTSPSTSSESIGLLHKGDQVTVISQQNGWAQVQYKGKIAWINSSYITIKESATREKDSSLQQVTVRENATNIRETAALNSNILEKVDAGESFDIEGVQGDWYKVKTTNGQSGYIANWVVDISQKGDAAPKPKTTKLSEAVIVLDPGHGGNDPGTRGSDGIKEKNMTLKMANVVADKLRSSGAKVILTRSTDEYISLKSRADQSYEDKADAFISLHFDSNEEDDASVSGQTTYYYHNRDKELASSVNQALGKELPTPNRGTRVGDFYVLRENTQPSILLELGYLSSQKDEQNITSPGYRTQVADAVYDGLSNYFAN</sequence>
<evidence type="ECO:0000313" key="7">
    <source>
        <dbReference type="EMBL" id="EUJ29851.1"/>
    </source>
</evidence>
<dbReference type="SMART" id="SM00646">
    <property type="entry name" value="Ami_3"/>
    <property type="match status" value="1"/>
</dbReference>
<accession>A0A829RB70</accession>
<dbReference type="GO" id="GO:0030288">
    <property type="term" value="C:outer membrane-bounded periplasmic space"/>
    <property type="evidence" value="ECO:0007669"/>
    <property type="project" value="TreeGrafter"/>
</dbReference>
<keyword evidence="2" id="KW-0378">Hydrolase</keyword>
<dbReference type="InterPro" id="IPR002508">
    <property type="entry name" value="MurNAc-LAA_cat"/>
</dbReference>
<feature type="signal peptide" evidence="4">
    <location>
        <begin position="1"/>
        <end position="29"/>
    </location>
</feature>